<organism evidence="2">
    <name type="scientific">hydrocarbon metagenome</name>
    <dbReference type="NCBI Taxonomy" id="938273"/>
    <lineage>
        <taxon>unclassified sequences</taxon>
        <taxon>metagenomes</taxon>
        <taxon>ecological metagenomes</taxon>
    </lineage>
</organism>
<dbReference type="InterPro" id="IPR016195">
    <property type="entry name" value="Pol/histidinol_Pase-like"/>
</dbReference>
<dbReference type="InterPro" id="IPR004013">
    <property type="entry name" value="PHP_dom"/>
</dbReference>
<dbReference type="EMBL" id="LNQE01000491">
    <property type="protein sequence ID" value="KUG26293.1"/>
    <property type="molecule type" value="Genomic_DNA"/>
</dbReference>
<reference evidence="2" key="1">
    <citation type="journal article" date="2015" name="Proc. Natl. Acad. Sci. U.S.A.">
        <title>Networks of energetic and metabolic interactions define dynamics in microbial communities.</title>
        <authorList>
            <person name="Embree M."/>
            <person name="Liu J.K."/>
            <person name="Al-Bassam M.M."/>
            <person name="Zengler K."/>
        </authorList>
    </citation>
    <scope>NUCLEOTIDE SEQUENCE</scope>
</reference>
<dbReference type="PANTHER" id="PTHR36928:SF1">
    <property type="entry name" value="PHOSPHATASE YCDX-RELATED"/>
    <property type="match status" value="1"/>
</dbReference>
<sequence>MEIINPGKEDYHIHSFNFSDGMSTVDEIVKFAGEIGLEKIAITDHCQVHQNKRKFVTKNYYNMIDRWKNIHNNVKVIFGVEGDLLNEKGDVCMDIQNITPEIIILSSHPAPVYNGDSKKITEAYLNAIERYHNKIAFLGHPCSKYFEDDIQIMPIIELCNKYDLPMEFNCANLVYKKTNLQNLDLMLKNIKRIYVNSDAHMLNELKELRRIGFQYLSEKGYN</sequence>
<dbReference type="SUPFAM" id="SSF89550">
    <property type="entry name" value="PHP domain-like"/>
    <property type="match status" value="1"/>
</dbReference>
<dbReference type="Gene3D" id="3.20.20.140">
    <property type="entry name" value="Metal-dependent hydrolases"/>
    <property type="match status" value="1"/>
</dbReference>
<dbReference type="PANTHER" id="PTHR36928">
    <property type="entry name" value="PHOSPHATASE YCDX-RELATED"/>
    <property type="match status" value="1"/>
</dbReference>
<dbReference type="InterPro" id="IPR003141">
    <property type="entry name" value="Pol/His_phosphatase_N"/>
</dbReference>
<dbReference type="SMART" id="SM00481">
    <property type="entry name" value="POLIIIAc"/>
    <property type="match status" value="1"/>
</dbReference>
<gene>
    <name evidence="2" type="ORF">ASZ90_003867</name>
</gene>
<evidence type="ECO:0000313" key="2">
    <source>
        <dbReference type="EMBL" id="KUG26293.1"/>
    </source>
</evidence>
<dbReference type="Pfam" id="PF02811">
    <property type="entry name" value="PHP"/>
    <property type="match status" value="1"/>
</dbReference>
<dbReference type="GO" id="GO:0008270">
    <property type="term" value="F:zinc ion binding"/>
    <property type="evidence" value="ECO:0007669"/>
    <property type="project" value="TreeGrafter"/>
</dbReference>
<protein>
    <submittedName>
        <fullName evidence="2">Histidinol phosphatase</fullName>
    </submittedName>
</protein>
<dbReference type="GO" id="GO:0042578">
    <property type="term" value="F:phosphoric ester hydrolase activity"/>
    <property type="evidence" value="ECO:0007669"/>
    <property type="project" value="TreeGrafter"/>
</dbReference>
<name>A0A0W8FZL5_9ZZZZ</name>
<accession>A0A0W8FZL5</accession>
<dbReference type="GO" id="GO:0005829">
    <property type="term" value="C:cytosol"/>
    <property type="evidence" value="ECO:0007669"/>
    <property type="project" value="TreeGrafter"/>
</dbReference>
<feature type="domain" description="Polymerase/histidinol phosphatase N-terminal" evidence="1">
    <location>
        <begin position="9"/>
        <end position="86"/>
    </location>
</feature>
<proteinExistence type="predicted"/>
<evidence type="ECO:0000259" key="1">
    <source>
        <dbReference type="SMART" id="SM00481"/>
    </source>
</evidence>
<dbReference type="AlphaFoldDB" id="A0A0W8FZL5"/>
<comment type="caution">
    <text evidence="2">The sequence shown here is derived from an EMBL/GenBank/DDBJ whole genome shotgun (WGS) entry which is preliminary data.</text>
</comment>
<dbReference type="InterPro" id="IPR050243">
    <property type="entry name" value="PHP_phosphatase"/>
</dbReference>